<protein>
    <submittedName>
        <fullName evidence="2">Uncharacterized protein</fullName>
    </submittedName>
</protein>
<dbReference type="EMBL" id="CM029042">
    <property type="protein sequence ID" value="KAG2620436.1"/>
    <property type="molecule type" value="Genomic_DNA"/>
</dbReference>
<sequence length="241" mass="25894">MGARAISIMASSQRRDSGEGGLIIRLLLPASLARPVGVNTGDHQSKLCGRTPGTWPRAVPLSPPQRRTAGLLRVPRTAGRPATGRTRSSAADPVDLARRRPGLRHRRAVLDGAARRPRPRAPPASRARWRRHLLRRGPLRRRRRPPLAYATVERGERGEGENELGFAGAGGRPAVLIRSGTLQAVGWHPTARGGRLAPRAKQAGRGGHFPGPGPGFWAWSPGEEAVRPNGPGRNSDGPKNE</sequence>
<name>A0A8T0UH75_PANVG</name>
<dbReference type="AlphaFoldDB" id="A0A8T0UH75"/>
<evidence type="ECO:0000256" key="1">
    <source>
        <dbReference type="SAM" id="MobiDB-lite"/>
    </source>
</evidence>
<feature type="region of interest" description="Disordered" evidence="1">
    <location>
        <begin position="188"/>
        <end position="241"/>
    </location>
</feature>
<keyword evidence="3" id="KW-1185">Reference proteome</keyword>
<feature type="region of interest" description="Disordered" evidence="1">
    <location>
        <begin position="72"/>
        <end position="93"/>
    </location>
</feature>
<reference evidence="2" key="1">
    <citation type="submission" date="2020-05" db="EMBL/GenBank/DDBJ databases">
        <title>WGS assembly of Panicum virgatum.</title>
        <authorList>
            <person name="Lovell J.T."/>
            <person name="Jenkins J."/>
            <person name="Shu S."/>
            <person name="Juenger T.E."/>
            <person name="Schmutz J."/>
        </authorList>
    </citation>
    <scope>NUCLEOTIDE SEQUENCE</scope>
    <source>
        <strain evidence="2">AP13</strain>
    </source>
</reference>
<gene>
    <name evidence="2" type="ORF">PVAP13_3NG091460</name>
</gene>
<evidence type="ECO:0000313" key="2">
    <source>
        <dbReference type="EMBL" id="KAG2620436.1"/>
    </source>
</evidence>
<feature type="compositionally biased region" description="Low complexity" evidence="1">
    <location>
        <begin position="75"/>
        <end position="87"/>
    </location>
</feature>
<proteinExistence type="predicted"/>
<comment type="caution">
    <text evidence="2">The sequence shown here is derived from an EMBL/GenBank/DDBJ whole genome shotgun (WGS) entry which is preliminary data.</text>
</comment>
<accession>A0A8T0UH75</accession>
<organism evidence="2 3">
    <name type="scientific">Panicum virgatum</name>
    <name type="common">Blackwell switchgrass</name>
    <dbReference type="NCBI Taxonomy" id="38727"/>
    <lineage>
        <taxon>Eukaryota</taxon>
        <taxon>Viridiplantae</taxon>
        <taxon>Streptophyta</taxon>
        <taxon>Embryophyta</taxon>
        <taxon>Tracheophyta</taxon>
        <taxon>Spermatophyta</taxon>
        <taxon>Magnoliopsida</taxon>
        <taxon>Liliopsida</taxon>
        <taxon>Poales</taxon>
        <taxon>Poaceae</taxon>
        <taxon>PACMAD clade</taxon>
        <taxon>Panicoideae</taxon>
        <taxon>Panicodae</taxon>
        <taxon>Paniceae</taxon>
        <taxon>Panicinae</taxon>
        <taxon>Panicum</taxon>
        <taxon>Panicum sect. Hiantes</taxon>
    </lineage>
</organism>
<evidence type="ECO:0000313" key="3">
    <source>
        <dbReference type="Proteomes" id="UP000823388"/>
    </source>
</evidence>
<dbReference type="Proteomes" id="UP000823388">
    <property type="component" value="Chromosome 3N"/>
</dbReference>